<dbReference type="InterPro" id="IPR007280">
    <property type="entry name" value="Peptidase_C_arc/bac"/>
</dbReference>
<keyword evidence="5" id="KW-1185">Reference proteome</keyword>
<feature type="compositionally biased region" description="Gly residues" evidence="1">
    <location>
        <begin position="190"/>
        <end position="199"/>
    </location>
</feature>
<feature type="domain" description="Peptidase C-terminal archaeal/bacterial" evidence="3">
    <location>
        <begin position="201"/>
        <end position="269"/>
    </location>
</feature>
<comment type="caution">
    <text evidence="4">The sequence shown here is derived from an EMBL/GenBank/DDBJ whole genome shotgun (WGS) entry which is preliminary data.</text>
</comment>
<dbReference type="EMBL" id="BLPG01000001">
    <property type="protein sequence ID" value="GFJ94368.1"/>
    <property type="molecule type" value="Genomic_DNA"/>
</dbReference>
<accession>A0A6V8LHH2</accession>
<name>A0A6V8LHH2_9ACTN</name>
<gene>
    <name evidence="4" type="ORF">Prum_080100</name>
</gene>
<proteinExistence type="predicted"/>
<evidence type="ECO:0000313" key="4">
    <source>
        <dbReference type="EMBL" id="GFJ94368.1"/>
    </source>
</evidence>
<feature type="region of interest" description="Disordered" evidence="1">
    <location>
        <begin position="180"/>
        <end position="200"/>
    </location>
</feature>
<evidence type="ECO:0000256" key="2">
    <source>
        <dbReference type="SAM" id="SignalP"/>
    </source>
</evidence>
<keyword evidence="2" id="KW-0732">Signal</keyword>
<dbReference type="Gene3D" id="2.60.120.380">
    <property type="match status" value="2"/>
</dbReference>
<feature type="region of interest" description="Disordered" evidence="1">
    <location>
        <begin position="117"/>
        <end position="136"/>
    </location>
</feature>
<evidence type="ECO:0000256" key="1">
    <source>
        <dbReference type="SAM" id="MobiDB-lite"/>
    </source>
</evidence>
<evidence type="ECO:0000313" key="5">
    <source>
        <dbReference type="Proteomes" id="UP000482960"/>
    </source>
</evidence>
<feature type="chain" id="PRO_5028879073" description="Peptidase C-terminal archaeal/bacterial domain-containing protein" evidence="2">
    <location>
        <begin position="26"/>
        <end position="641"/>
    </location>
</feature>
<dbReference type="Proteomes" id="UP000482960">
    <property type="component" value="Unassembled WGS sequence"/>
</dbReference>
<organism evidence="4 5">
    <name type="scientific">Phytohabitans rumicis</name>
    <dbReference type="NCBI Taxonomy" id="1076125"/>
    <lineage>
        <taxon>Bacteria</taxon>
        <taxon>Bacillati</taxon>
        <taxon>Actinomycetota</taxon>
        <taxon>Actinomycetes</taxon>
        <taxon>Micromonosporales</taxon>
        <taxon>Micromonosporaceae</taxon>
    </lineage>
</organism>
<dbReference type="AlphaFoldDB" id="A0A6V8LHH2"/>
<sequence length="641" mass="66173">MRRTIAMLAACVLAAATLAPGEASAQAAKPSPDDRKALAAGLQVADKAPVTAKAPPGANPYLSLLPNPAKADLAAWDKYLAAKGKERAKQKAAQLRALAAASPILVDEDEPDGIRGSNDSPATAQPVPGFGTANRQNPRARVLGTLSPEVVTAVTVPANAEDDGSIPLAGDTGIGSSRNGIKTSATIGDGPHGSAGSGSGDFDVYQLDATAGESITVDIDTPTGSLDSVVLLIDATGEIIAAADDTPEGFDSLLQFQFTAAGTYYVFVTGFLALPNDPFDSGSGTGADSEGPYDVTILVGEADVDFFAVRLRKGDVLGATVTGSPAVLSVYDTVPRLVHGSSQDASFIYPANTPLPGGGNAVVDYVAEKAGLHYVAVSSGSGNYDITVEAFRPALEGAPPVQTLFLDFDGARLNTAPFGGPGVRTLSPFSAFLGRWGLTRADENALINAIIAEVTENVRQDLIASGLNNRFQIRIRNSRDHADTFGQANVSRVIVGGTIDESGIPTIGIAQSIDPGNFETEESALVLLDVLSDPAGDDASLNTYLTSASNRIAFIGQAVGNVVSHEAGHFFGNWHVDQFNDIANLMDQGGNFPFLYGVGPDGVGGTADDPDVDFGEDEFNPNEGFTGTEDTLSRVVFGVTS</sequence>
<feature type="signal peptide" evidence="2">
    <location>
        <begin position="1"/>
        <end position="25"/>
    </location>
</feature>
<evidence type="ECO:0000259" key="3">
    <source>
        <dbReference type="Pfam" id="PF04151"/>
    </source>
</evidence>
<dbReference type="Pfam" id="PF04151">
    <property type="entry name" value="PPC"/>
    <property type="match status" value="1"/>
</dbReference>
<reference evidence="4 5" key="2">
    <citation type="submission" date="2020-03" db="EMBL/GenBank/DDBJ databases">
        <authorList>
            <person name="Ichikawa N."/>
            <person name="Kimura A."/>
            <person name="Kitahashi Y."/>
            <person name="Uohara A."/>
        </authorList>
    </citation>
    <scope>NUCLEOTIDE SEQUENCE [LARGE SCALE GENOMIC DNA]</scope>
    <source>
        <strain evidence="4 5">NBRC 108638</strain>
    </source>
</reference>
<reference evidence="4 5" key="1">
    <citation type="submission" date="2020-03" db="EMBL/GenBank/DDBJ databases">
        <title>Whole genome shotgun sequence of Phytohabitans rumicis NBRC 108638.</title>
        <authorList>
            <person name="Komaki H."/>
            <person name="Tamura T."/>
        </authorList>
    </citation>
    <scope>NUCLEOTIDE SEQUENCE [LARGE SCALE GENOMIC DNA]</scope>
    <source>
        <strain evidence="4 5">NBRC 108638</strain>
    </source>
</reference>
<protein>
    <recommendedName>
        <fullName evidence="3">Peptidase C-terminal archaeal/bacterial domain-containing protein</fullName>
    </recommendedName>
</protein>
<dbReference type="RefSeq" id="WP_173081432.1">
    <property type="nucleotide sequence ID" value="NZ_BAABJB010000018.1"/>
</dbReference>